<dbReference type="EMBL" id="MCFC01000011">
    <property type="protein sequence ID" value="ORY32108.1"/>
    <property type="molecule type" value="Genomic_DNA"/>
</dbReference>
<feature type="compositionally biased region" description="Basic and acidic residues" evidence="1">
    <location>
        <begin position="158"/>
        <end position="168"/>
    </location>
</feature>
<feature type="compositionally biased region" description="Polar residues" evidence="1">
    <location>
        <begin position="108"/>
        <end position="129"/>
    </location>
</feature>
<evidence type="ECO:0000313" key="3">
    <source>
        <dbReference type="Proteomes" id="UP000193986"/>
    </source>
</evidence>
<proteinExistence type="predicted"/>
<protein>
    <submittedName>
        <fullName evidence="2">Uncharacterized protein</fullName>
    </submittedName>
</protein>
<organism evidence="2 3">
    <name type="scientific">Naematelia encephala</name>
    <dbReference type="NCBI Taxonomy" id="71784"/>
    <lineage>
        <taxon>Eukaryota</taxon>
        <taxon>Fungi</taxon>
        <taxon>Dikarya</taxon>
        <taxon>Basidiomycota</taxon>
        <taxon>Agaricomycotina</taxon>
        <taxon>Tremellomycetes</taxon>
        <taxon>Tremellales</taxon>
        <taxon>Naemateliaceae</taxon>
        <taxon>Naematelia</taxon>
    </lineage>
</organism>
<evidence type="ECO:0000256" key="1">
    <source>
        <dbReference type="SAM" id="MobiDB-lite"/>
    </source>
</evidence>
<dbReference type="AlphaFoldDB" id="A0A1Y2BB97"/>
<feature type="region of interest" description="Disordered" evidence="1">
    <location>
        <begin position="100"/>
        <end position="177"/>
    </location>
</feature>
<sequence>MSYDETVGHYRPGSRYTSYLVAPHSVNEQLPKQPSSTASNVTNSHNRSAEIMSRHNDPYSMSTLPGTSQNDLALPPYSLVDQSMPPAGSVPTPVSGHPVAPIARGTDRNPSTQVSSYRTIGSDYQSPEMSTGRPASITRPRESQSGWSSLDSASLARQWRESQMDRRPAQPSALRPNIQVRRTRLPSCPPVSLGPRNDLLERRIGTTRRRFSHGDQSISTFPGGLTSTRARIEALERHMAPTSLSPRETVGRRDTRLPRINSSDSEFGSSVDISLASSSVHRLRISDTTRTKPSYPFTPVEASMANAPTTPHEVTQVESASTGSLNKPLPIRPNCNIEIPTYSEHSGLCSICTSTLPTYDESQLLLAGSQQRCPCRLLELFPPDEQLEILDELTNEIPAIALQIQEYRLILCTLSPEGDRDAFDQIVESIKELERRRDSCEKYVNAFQGLMRVLLER</sequence>
<accession>A0A1Y2BB97</accession>
<reference evidence="2 3" key="1">
    <citation type="submission" date="2016-07" db="EMBL/GenBank/DDBJ databases">
        <title>Pervasive Adenine N6-methylation of Active Genes in Fungi.</title>
        <authorList>
            <consortium name="DOE Joint Genome Institute"/>
            <person name="Mondo S.J."/>
            <person name="Dannebaum R.O."/>
            <person name="Kuo R.C."/>
            <person name="Labutti K."/>
            <person name="Haridas S."/>
            <person name="Kuo A."/>
            <person name="Salamov A."/>
            <person name="Ahrendt S.R."/>
            <person name="Lipzen A."/>
            <person name="Sullivan W."/>
            <person name="Andreopoulos W.B."/>
            <person name="Clum A."/>
            <person name="Lindquist E."/>
            <person name="Daum C."/>
            <person name="Ramamoorthy G.K."/>
            <person name="Gryganskyi A."/>
            <person name="Culley D."/>
            <person name="Magnuson J.K."/>
            <person name="James T.Y."/>
            <person name="O'Malley M.A."/>
            <person name="Stajich J.E."/>
            <person name="Spatafora J.W."/>
            <person name="Visel A."/>
            <person name="Grigoriev I.V."/>
        </authorList>
    </citation>
    <scope>NUCLEOTIDE SEQUENCE [LARGE SCALE GENOMIC DNA]</scope>
    <source>
        <strain evidence="2 3">68-887.2</strain>
    </source>
</reference>
<keyword evidence="3" id="KW-1185">Reference proteome</keyword>
<dbReference type="Proteomes" id="UP000193986">
    <property type="component" value="Unassembled WGS sequence"/>
</dbReference>
<evidence type="ECO:0000313" key="2">
    <source>
        <dbReference type="EMBL" id="ORY32108.1"/>
    </source>
</evidence>
<dbReference type="InParanoid" id="A0A1Y2BB97"/>
<feature type="compositionally biased region" description="Polar residues" evidence="1">
    <location>
        <begin position="143"/>
        <end position="152"/>
    </location>
</feature>
<comment type="caution">
    <text evidence="2">The sequence shown here is derived from an EMBL/GenBank/DDBJ whole genome shotgun (WGS) entry which is preliminary data.</text>
</comment>
<gene>
    <name evidence="2" type="ORF">BCR39DRAFT_557765</name>
</gene>
<name>A0A1Y2BB97_9TREE</name>